<name>A0ABP9FXI8_9SPHI</name>
<evidence type="ECO:0000256" key="1">
    <source>
        <dbReference type="SAM" id="Phobius"/>
    </source>
</evidence>
<feature type="transmembrane region" description="Helical" evidence="1">
    <location>
        <begin position="167"/>
        <end position="185"/>
    </location>
</feature>
<accession>A0ABP9FXI8</accession>
<comment type="caution">
    <text evidence="2">The sequence shown here is derived from an EMBL/GenBank/DDBJ whole genome shotgun (WGS) entry which is preliminary data.</text>
</comment>
<evidence type="ECO:0000313" key="3">
    <source>
        <dbReference type="Proteomes" id="UP001501436"/>
    </source>
</evidence>
<feature type="transmembrane region" description="Helical" evidence="1">
    <location>
        <begin position="101"/>
        <end position="124"/>
    </location>
</feature>
<keyword evidence="1" id="KW-1133">Transmembrane helix</keyword>
<feature type="transmembrane region" description="Helical" evidence="1">
    <location>
        <begin position="192"/>
        <end position="210"/>
    </location>
</feature>
<gene>
    <name evidence="2" type="ORF">GCM10023313_11850</name>
</gene>
<reference evidence="3" key="1">
    <citation type="journal article" date="2019" name="Int. J. Syst. Evol. Microbiol.">
        <title>The Global Catalogue of Microorganisms (GCM) 10K type strain sequencing project: providing services to taxonomists for standard genome sequencing and annotation.</title>
        <authorList>
            <consortium name="The Broad Institute Genomics Platform"/>
            <consortium name="The Broad Institute Genome Sequencing Center for Infectious Disease"/>
            <person name="Wu L."/>
            <person name="Ma J."/>
        </authorList>
    </citation>
    <scope>NUCLEOTIDE SEQUENCE [LARGE SCALE GENOMIC DNA]</scope>
    <source>
        <strain evidence="3">JCM 18283</strain>
    </source>
</reference>
<keyword evidence="3" id="KW-1185">Reference proteome</keyword>
<feature type="transmembrane region" description="Helical" evidence="1">
    <location>
        <begin position="41"/>
        <end position="59"/>
    </location>
</feature>
<dbReference type="RefSeq" id="WP_345330029.1">
    <property type="nucleotide sequence ID" value="NZ_BAABJI010000001.1"/>
</dbReference>
<feature type="transmembrane region" description="Helical" evidence="1">
    <location>
        <begin position="64"/>
        <end position="81"/>
    </location>
</feature>
<dbReference type="EMBL" id="BAABJI010000001">
    <property type="protein sequence ID" value="GAA4910328.1"/>
    <property type="molecule type" value="Genomic_DNA"/>
</dbReference>
<feature type="transmembrane region" description="Helical" evidence="1">
    <location>
        <begin position="222"/>
        <end position="241"/>
    </location>
</feature>
<sequence length="243" mass="26454">MNSWKLDLFWTAFPLALLLPGSLLAVERAKIRALSRLTLRFSTGAIFSVITVGLIPGLVGEHDLFLVIVGFAAGIMLMLLIEQGAAHHDDLRRSDSPRLNAARSAIGITGIGLAIAGVALSLTWLNGRKTAVLLALALGFRFLWVGITHKARMASTITGRRIAGRTFVVLALCFNWGAGIGAFVLRQAPVKMVEFLLAAFVAATLFQVMADMMEEPQDERPQPFYTAAFFVGFLVFLIIRINI</sequence>
<organism evidence="2 3">
    <name type="scientific">Mucilaginibacter defluvii</name>
    <dbReference type="NCBI Taxonomy" id="1196019"/>
    <lineage>
        <taxon>Bacteria</taxon>
        <taxon>Pseudomonadati</taxon>
        <taxon>Bacteroidota</taxon>
        <taxon>Sphingobacteriia</taxon>
        <taxon>Sphingobacteriales</taxon>
        <taxon>Sphingobacteriaceae</taxon>
        <taxon>Mucilaginibacter</taxon>
    </lineage>
</organism>
<protein>
    <submittedName>
        <fullName evidence="2">Membrane protein</fullName>
    </submittedName>
</protein>
<proteinExistence type="predicted"/>
<keyword evidence="1" id="KW-0472">Membrane</keyword>
<dbReference type="Proteomes" id="UP001501436">
    <property type="component" value="Unassembled WGS sequence"/>
</dbReference>
<evidence type="ECO:0000313" key="2">
    <source>
        <dbReference type="EMBL" id="GAA4910328.1"/>
    </source>
</evidence>
<feature type="transmembrane region" description="Helical" evidence="1">
    <location>
        <begin position="131"/>
        <end position="147"/>
    </location>
</feature>
<keyword evidence="1" id="KW-0812">Transmembrane</keyword>